<feature type="region of interest" description="Disordered" evidence="1">
    <location>
        <begin position="192"/>
        <end position="338"/>
    </location>
</feature>
<evidence type="ECO:0000256" key="1">
    <source>
        <dbReference type="SAM" id="MobiDB-lite"/>
    </source>
</evidence>
<sequence length="338" mass="36421">MSATTTNLQESRDQFANKRPAARKNMGNSRRPPHPSNPNQNSGRKQSKAPTSGGSNPKKPSSQGAIDFIDTLDTIGGFHHDGPFDAASSHRNRHMNSKNPSRQAPMAAFDPSALILPPPPPASAPNPVSLTSQDHVYPPAIPRRASDHAMPVSMGYPAGTIAADPKAARLAEAFGIQGKEAWEDFGMEHAVEEESAGGGGLIGHRRGMNREQRDAKSASVWDMEETLKSGKPVPSAYTPRPELSTRAANGELERHGTSAAQVKRSKSLMQRIKKGVKSPNLPMEMPPSPMSPDSRADDYEELRTDPPSSSQPPPSSPIGRKASLLHKFGLVKRSNTRF</sequence>
<evidence type="ECO:0000313" key="3">
    <source>
        <dbReference type="Proteomes" id="UP000037035"/>
    </source>
</evidence>
<dbReference type="Proteomes" id="UP000037035">
    <property type="component" value="Unassembled WGS sequence"/>
</dbReference>
<feature type="compositionally biased region" description="Polar residues" evidence="1">
    <location>
        <begin position="48"/>
        <end position="64"/>
    </location>
</feature>
<comment type="caution">
    <text evidence="2">The sequence shown here is derived from an EMBL/GenBank/DDBJ whole genome shotgun (WGS) entry which is preliminary data.</text>
</comment>
<dbReference type="STRING" id="27349.A0A0L6V6X7"/>
<evidence type="ECO:0008006" key="4">
    <source>
        <dbReference type="Google" id="ProtNLM"/>
    </source>
</evidence>
<organism evidence="2 3">
    <name type="scientific">Puccinia sorghi</name>
    <dbReference type="NCBI Taxonomy" id="27349"/>
    <lineage>
        <taxon>Eukaryota</taxon>
        <taxon>Fungi</taxon>
        <taxon>Dikarya</taxon>
        <taxon>Basidiomycota</taxon>
        <taxon>Pucciniomycotina</taxon>
        <taxon>Pucciniomycetes</taxon>
        <taxon>Pucciniales</taxon>
        <taxon>Pucciniaceae</taxon>
        <taxon>Puccinia</taxon>
    </lineage>
</organism>
<reference evidence="2 3" key="1">
    <citation type="submission" date="2015-08" db="EMBL/GenBank/DDBJ databases">
        <title>Next Generation Sequencing and Analysis of the Genome of Puccinia sorghi L Schw, the Causal Agent of Maize Common Rust.</title>
        <authorList>
            <person name="Rochi L."/>
            <person name="Burguener G."/>
            <person name="Darino M."/>
            <person name="Turjanski A."/>
            <person name="Kreff E."/>
            <person name="Dieguez M.J."/>
            <person name="Sacco F."/>
        </authorList>
    </citation>
    <scope>NUCLEOTIDE SEQUENCE [LARGE SCALE GENOMIC DNA]</scope>
    <source>
        <strain evidence="2 3">RO10H11247</strain>
    </source>
</reference>
<evidence type="ECO:0000313" key="2">
    <source>
        <dbReference type="EMBL" id="KNZ56518.1"/>
    </source>
</evidence>
<dbReference type="PANTHER" id="PTHR28307:SF2">
    <property type="entry name" value="PROTEIN PAL1"/>
    <property type="match status" value="1"/>
</dbReference>
<gene>
    <name evidence="2" type="ORF">VP01_2386g1</name>
</gene>
<feature type="region of interest" description="Disordered" evidence="1">
    <location>
        <begin position="1"/>
        <end position="149"/>
    </location>
</feature>
<dbReference type="EMBL" id="LAVV01007265">
    <property type="protein sequence ID" value="KNZ56518.1"/>
    <property type="molecule type" value="Genomic_DNA"/>
</dbReference>
<name>A0A0L6V6X7_9BASI</name>
<dbReference type="VEuPathDB" id="FungiDB:VP01_2386g1"/>
<dbReference type="PANTHER" id="PTHR28307">
    <property type="entry name" value="PROTEIN PAL1"/>
    <property type="match status" value="1"/>
</dbReference>
<dbReference type="GO" id="GO:0005737">
    <property type="term" value="C:cytoplasm"/>
    <property type="evidence" value="ECO:0007669"/>
    <property type="project" value="TreeGrafter"/>
</dbReference>
<protein>
    <recommendedName>
        <fullName evidence="4">Pal1 cell morphology protein</fullName>
    </recommendedName>
</protein>
<dbReference type="AlphaFoldDB" id="A0A0L6V6X7"/>
<dbReference type="InterPro" id="IPR013226">
    <property type="entry name" value="Pal1"/>
</dbReference>
<keyword evidence="3" id="KW-1185">Reference proteome</keyword>
<dbReference type="Pfam" id="PF08316">
    <property type="entry name" value="Pal1"/>
    <property type="match status" value="1"/>
</dbReference>
<feature type="compositionally biased region" description="Basic residues" evidence="1">
    <location>
        <begin position="263"/>
        <end position="276"/>
    </location>
</feature>
<dbReference type="OrthoDB" id="5352132at2759"/>
<feature type="compositionally biased region" description="Basic and acidic residues" evidence="1">
    <location>
        <begin position="294"/>
        <end position="304"/>
    </location>
</feature>
<accession>A0A0L6V6X7</accession>
<proteinExistence type="predicted"/>